<dbReference type="PANTHER" id="PTHR13184:SF5">
    <property type="entry name" value="METHYLTRANSFERASE-LIKE PROTEIN 17, MITOCHONDRIAL"/>
    <property type="match status" value="1"/>
</dbReference>
<dbReference type="SUPFAM" id="SSF53335">
    <property type="entry name" value="S-adenosyl-L-methionine-dependent methyltransferases"/>
    <property type="match status" value="1"/>
</dbReference>
<keyword evidence="3" id="KW-0809">Transit peptide</keyword>
<protein>
    <submittedName>
        <fullName evidence="8">(salmon louse) hypothetical protein</fullName>
    </submittedName>
</protein>
<keyword evidence="9" id="KW-1185">Reference proteome</keyword>
<evidence type="ECO:0000256" key="7">
    <source>
        <dbReference type="ARBA" id="ARBA00045681"/>
    </source>
</evidence>
<organism evidence="8 9">
    <name type="scientific">Lepeophtheirus salmonis</name>
    <name type="common">Salmon louse</name>
    <name type="synonym">Caligus salmonis</name>
    <dbReference type="NCBI Taxonomy" id="72036"/>
    <lineage>
        <taxon>Eukaryota</taxon>
        <taxon>Metazoa</taxon>
        <taxon>Ecdysozoa</taxon>
        <taxon>Arthropoda</taxon>
        <taxon>Crustacea</taxon>
        <taxon>Multicrustacea</taxon>
        <taxon>Hexanauplia</taxon>
        <taxon>Copepoda</taxon>
        <taxon>Siphonostomatoida</taxon>
        <taxon>Caligidae</taxon>
        <taxon>Lepeophtheirus</taxon>
    </lineage>
</organism>
<evidence type="ECO:0000256" key="6">
    <source>
        <dbReference type="ARBA" id="ARBA00023128"/>
    </source>
</evidence>
<keyword evidence="6" id="KW-0496">Mitochondrion</keyword>
<evidence type="ECO:0000256" key="5">
    <source>
        <dbReference type="ARBA" id="ARBA00023014"/>
    </source>
</evidence>
<comment type="subcellular location">
    <subcellularLocation>
        <location evidence="1">Mitochondrion</location>
    </subcellularLocation>
</comment>
<comment type="function">
    <text evidence="7">Mitochondrial ribosome (mitoribosome) assembly factor. Binds at the interface of the head and body domains of the mitochondrial small ribosomal subunit (mt-SSU), occluding the mRNA channel and preventing compaction of the head domain towards the body. Probable inactive methyltransferase: retains the characteristic folding and ability to bind S-adenosyl-L-methionine, but it probably lost its methyltransferase activity.</text>
</comment>
<sequence>MYSSLVCRLKSHPGAGCCLHVIRLCHQPVSTADSSSRPYPELDPYVSKKIQDGKRIGNGRIPCIQPPEDITQSLAKCISNGSMDNSEATIGHKKLGCIQNQIFSTSSKKYKNELSQLDEDDIDSVHEMEENLSKEVALKLATAKGKSLNMTNVSNLVHIWIFGSGVGSFTWALRKFLKSNNKLKEEFFVESSADMNDASRLLRYDGKDSTPNEIISSKGVFYRLHFPANENLKYDLVTCGSSLSELESSQLRLNIADSLWRRVEDGGYLVIYERGTNSGFQVISEIRDYLIQLQEFVEEDPQIRGELIAPCTHSMGCPRYLHDKIPCNYDNCLIKNGIELSRRKKEQRTHIFVNYVRTRVKLEEIFVHRRDKTLYNYTKQVEVGDLYRANLNSLLNKEI</sequence>
<gene>
    <name evidence="8" type="ORF">LSAA_1648</name>
</gene>
<accession>A0A7R8H045</accession>
<dbReference type="EMBL" id="HG994580">
    <property type="protein sequence ID" value="CAF2778582.1"/>
    <property type="molecule type" value="Genomic_DNA"/>
</dbReference>
<dbReference type="GO" id="GO:0006412">
    <property type="term" value="P:translation"/>
    <property type="evidence" value="ECO:0007669"/>
    <property type="project" value="InterPro"/>
</dbReference>
<evidence type="ECO:0000313" key="9">
    <source>
        <dbReference type="Proteomes" id="UP000675881"/>
    </source>
</evidence>
<evidence type="ECO:0000313" key="8">
    <source>
        <dbReference type="EMBL" id="CAF2778582.1"/>
    </source>
</evidence>
<name>A0A7R8H045_LEPSM</name>
<dbReference type="OrthoDB" id="421327at2759"/>
<evidence type="ECO:0000256" key="3">
    <source>
        <dbReference type="ARBA" id="ARBA00022946"/>
    </source>
</evidence>
<keyword evidence="2" id="KW-0479">Metal-binding</keyword>
<dbReference type="GO" id="GO:0003735">
    <property type="term" value="F:structural constituent of ribosome"/>
    <property type="evidence" value="ECO:0007669"/>
    <property type="project" value="TreeGrafter"/>
</dbReference>
<dbReference type="InterPro" id="IPR029063">
    <property type="entry name" value="SAM-dependent_MTases_sf"/>
</dbReference>
<evidence type="ECO:0000256" key="4">
    <source>
        <dbReference type="ARBA" id="ARBA00023004"/>
    </source>
</evidence>
<dbReference type="GO" id="GO:0005763">
    <property type="term" value="C:mitochondrial small ribosomal subunit"/>
    <property type="evidence" value="ECO:0007669"/>
    <property type="project" value="TreeGrafter"/>
</dbReference>
<dbReference type="GO" id="GO:0008168">
    <property type="term" value="F:methyltransferase activity"/>
    <property type="evidence" value="ECO:0007669"/>
    <property type="project" value="InterPro"/>
</dbReference>
<dbReference type="InterPro" id="IPR052571">
    <property type="entry name" value="Mt_RNA_Methyltransferase"/>
</dbReference>
<dbReference type="GO" id="GO:0046872">
    <property type="term" value="F:metal ion binding"/>
    <property type="evidence" value="ECO:0007669"/>
    <property type="project" value="UniProtKB-KW"/>
</dbReference>
<keyword evidence="4" id="KW-0408">Iron</keyword>
<keyword evidence="5" id="KW-0411">Iron-sulfur</keyword>
<dbReference type="Proteomes" id="UP000675881">
    <property type="component" value="Chromosome 1"/>
</dbReference>
<dbReference type="AlphaFoldDB" id="A0A7R8H045"/>
<proteinExistence type="predicted"/>
<dbReference type="GO" id="GO:0051536">
    <property type="term" value="F:iron-sulfur cluster binding"/>
    <property type="evidence" value="ECO:0007669"/>
    <property type="project" value="UniProtKB-KW"/>
</dbReference>
<evidence type="ECO:0000256" key="1">
    <source>
        <dbReference type="ARBA" id="ARBA00004173"/>
    </source>
</evidence>
<reference evidence="8" key="1">
    <citation type="submission" date="2021-02" db="EMBL/GenBank/DDBJ databases">
        <authorList>
            <person name="Bekaert M."/>
        </authorList>
    </citation>
    <scope>NUCLEOTIDE SEQUENCE</scope>
    <source>
        <strain evidence="8">IoA-00</strain>
    </source>
</reference>
<evidence type="ECO:0000256" key="2">
    <source>
        <dbReference type="ARBA" id="ARBA00022723"/>
    </source>
</evidence>
<dbReference type="PANTHER" id="PTHR13184">
    <property type="entry name" value="37S RIBOSOMAL PROTEIN S22"/>
    <property type="match status" value="1"/>
</dbReference>
<dbReference type="Pfam" id="PF09243">
    <property type="entry name" value="Rsm22"/>
    <property type="match status" value="1"/>
</dbReference>
<dbReference type="InterPro" id="IPR015324">
    <property type="entry name" value="Ribosomal_Rsm22-like"/>
</dbReference>